<feature type="domain" description="Globin" evidence="9">
    <location>
        <begin position="3"/>
        <end position="172"/>
    </location>
</feature>
<reference evidence="10" key="1">
    <citation type="submission" date="2022-12" db="EMBL/GenBank/DDBJ databases">
        <authorList>
            <person name="Alioto T."/>
            <person name="Alioto T."/>
            <person name="Gomez Garrido J."/>
        </authorList>
    </citation>
    <scope>NUCLEOTIDE SEQUENCE</scope>
</reference>
<dbReference type="SUPFAM" id="SSF46458">
    <property type="entry name" value="Globin-like"/>
    <property type="match status" value="1"/>
</dbReference>
<dbReference type="EMBL" id="OX395129">
    <property type="protein sequence ID" value="CAI5773825.1"/>
    <property type="molecule type" value="Genomic_DNA"/>
</dbReference>
<dbReference type="Pfam" id="PF00042">
    <property type="entry name" value="Globin"/>
    <property type="match status" value="1"/>
</dbReference>
<keyword evidence="5" id="KW-0479">Metal-binding</keyword>
<dbReference type="InterPro" id="IPR002337">
    <property type="entry name" value="Hemoglobin_b"/>
</dbReference>
<evidence type="ECO:0000256" key="1">
    <source>
        <dbReference type="ARBA" id="ARBA00008705"/>
    </source>
</evidence>
<dbReference type="InterPro" id="IPR009050">
    <property type="entry name" value="Globin-like_sf"/>
</dbReference>
<evidence type="ECO:0000259" key="9">
    <source>
        <dbReference type="PROSITE" id="PS01033"/>
    </source>
</evidence>
<evidence type="ECO:0000313" key="11">
    <source>
        <dbReference type="Proteomes" id="UP001178461"/>
    </source>
</evidence>
<evidence type="ECO:0000256" key="8">
    <source>
        <dbReference type="SAM" id="MobiDB-lite"/>
    </source>
</evidence>
<feature type="region of interest" description="Disordered" evidence="8">
    <location>
        <begin position="103"/>
        <end position="172"/>
    </location>
</feature>
<dbReference type="Gene3D" id="1.10.490.10">
    <property type="entry name" value="Globins"/>
    <property type="match status" value="1"/>
</dbReference>
<dbReference type="GO" id="GO:0004601">
    <property type="term" value="F:peroxidase activity"/>
    <property type="evidence" value="ECO:0007669"/>
    <property type="project" value="TreeGrafter"/>
</dbReference>
<dbReference type="GO" id="GO:0005344">
    <property type="term" value="F:oxygen carrier activity"/>
    <property type="evidence" value="ECO:0007669"/>
    <property type="project" value="UniProtKB-KW"/>
</dbReference>
<dbReference type="InterPro" id="IPR012292">
    <property type="entry name" value="Globin/Proto"/>
</dbReference>
<evidence type="ECO:0000256" key="5">
    <source>
        <dbReference type="ARBA" id="ARBA00022723"/>
    </source>
</evidence>
<keyword evidence="6" id="KW-0408">Iron</keyword>
<dbReference type="GO" id="GO:0031720">
    <property type="term" value="F:haptoglobin binding"/>
    <property type="evidence" value="ECO:0007669"/>
    <property type="project" value="TreeGrafter"/>
</dbReference>
<organism evidence="10 11">
    <name type="scientific">Podarcis lilfordi</name>
    <name type="common">Lilford's wall lizard</name>
    <dbReference type="NCBI Taxonomy" id="74358"/>
    <lineage>
        <taxon>Eukaryota</taxon>
        <taxon>Metazoa</taxon>
        <taxon>Chordata</taxon>
        <taxon>Craniata</taxon>
        <taxon>Vertebrata</taxon>
        <taxon>Euteleostomi</taxon>
        <taxon>Lepidosauria</taxon>
        <taxon>Squamata</taxon>
        <taxon>Bifurcata</taxon>
        <taxon>Unidentata</taxon>
        <taxon>Episquamata</taxon>
        <taxon>Laterata</taxon>
        <taxon>Lacertibaenia</taxon>
        <taxon>Lacertidae</taxon>
        <taxon>Podarcis</taxon>
    </lineage>
</organism>
<dbReference type="GO" id="GO:0019825">
    <property type="term" value="F:oxygen binding"/>
    <property type="evidence" value="ECO:0007669"/>
    <property type="project" value="InterPro"/>
</dbReference>
<dbReference type="GO" id="GO:0042744">
    <property type="term" value="P:hydrogen peroxide catabolic process"/>
    <property type="evidence" value="ECO:0007669"/>
    <property type="project" value="TreeGrafter"/>
</dbReference>
<evidence type="ECO:0000256" key="3">
    <source>
        <dbReference type="ARBA" id="ARBA00022617"/>
    </source>
</evidence>
<evidence type="ECO:0000256" key="4">
    <source>
        <dbReference type="ARBA" id="ARBA00022621"/>
    </source>
</evidence>
<feature type="compositionally biased region" description="Basic and acidic residues" evidence="8">
    <location>
        <begin position="140"/>
        <end position="156"/>
    </location>
</feature>
<evidence type="ECO:0000313" key="10">
    <source>
        <dbReference type="EMBL" id="CAI5773825.1"/>
    </source>
</evidence>
<dbReference type="PANTHER" id="PTHR11442">
    <property type="entry name" value="HEMOGLOBIN FAMILY MEMBER"/>
    <property type="match status" value="1"/>
</dbReference>
<dbReference type="InterPro" id="IPR050056">
    <property type="entry name" value="Hemoglobin_oxygen_transport"/>
</dbReference>
<keyword evidence="11" id="KW-1185">Reference proteome</keyword>
<keyword evidence="3 7" id="KW-0349">Heme</keyword>
<gene>
    <name evidence="10" type="ORF">PODLI_1B015005</name>
</gene>
<dbReference type="PROSITE" id="PS01033">
    <property type="entry name" value="GLOBIN"/>
    <property type="match status" value="1"/>
</dbReference>
<dbReference type="AlphaFoldDB" id="A0AA35K8W0"/>
<dbReference type="GO" id="GO:0005833">
    <property type="term" value="C:hemoglobin complex"/>
    <property type="evidence" value="ECO:0007669"/>
    <property type="project" value="InterPro"/>
</dbReference>
<name>A0AA35K8W0_9SAUR</name>
<proteinExistence type="inferred from homology"/>
<evidence type="ECO:0000256" key="2">
    <source>
        <dbReference type="ARBA" id="ARBA00022448"/>
    </source>
</evidence>
<dbReference type="PRINTS" id="PR00814">
    <property type="entry name" value="BETAHAEM"/>
</dbReference>
<evidence type="ECO:0000256" key="6">
    <source>
        <dbReference type="ARBA" id="ARBA00023004"/>
    </source>
</evidence>
<accession>A0AA35K8W0</accession>
<dbReference type="GO" id="GO:0046872">
    <property type="term" value="F:metal ion binding"/>
    <property type="evidence" value="ECO:0007669"/>
    <property type="project" value="UniProtKB-KW"/>
</dbReference>
<dbReference type="InterPro" id="IPR000971">
    <property type="entry name" value="Globin"/>
</dbReference>
<protein>
    <submittedName>
        <fullName evidence="10">Hemoglobin subunit beta-1-like</fullName>
    </submittedName>
</protein>
<comment type="similarity">
    <text evidence="1 7">Belongs to the globin family.</text>
</comment>
<dbReference type="GO" id="GO:0043177">
    <property type="term" value="F:organic acid binding"/>
    <property type="evidence" value="ECO:0007669"/>
    <property type="project" value="TreeGrafter"/>
</dbReference>
<dbReference type="Proteomes" id="UP001178461">
    <property type="component" value="Chromosome 4"/>
</dbReference>
<keyword evidence="4 7" id="KW-0561">Oxygen transport</keyword>
<dbReference type="PANTHER" id="PTHR11442:SF7">
    <property type="entry name" value="HEMOGLOBIN SUBUNIT EPSILON"/>
    <property type="match status" value="1"/>
</dbReference>
<sequence length="172" mass="18699">MVHWTTEEREIITQIWSKSDVAVIGAEALGSLLVVYPWCQRLFAQFGNLSSPAAIMGNPRVKAHGKVVMASFGEAIKNLDMIKSTFANLSELHCNKLHVDPENFKVRPPSPQRAAQSGVSARGGWQGRGCLSSPLWRPGEGSRRHVGEEISTHPDHLPVFPGQEAGGPQATP</sequence>
<keyword evidence="2 7" id="KW-0813">Transport</keyword>
<dbReference type="GO" id="GO:0020037">
    <property type="term" value="F:heme binding"/>
    <property type="evidence" value="ECO:0007669"/>
    <property type="project" value="InterPro"/>
</dbReference>
<dbReference type="GO" id="GO:0031838">
    <property type="term" value="C:haptoglobin-hemoglobin complex"/>
    <property type="evidence" value="ECO:0007669"/>
    <property type="project" value="TreeGrafter"/>
</dbReference>
<evidence type="ECO:0000256" key="7">
    <source>
        <dbReference type="RuleBase" id="RU000356"/>
    </source>
</evidence>
<dbReference type="GO" id="GO:0072562">
    <property type="term" value="C:blood microparticle"/>
    <property type="evidence" value="ECO:0007669"/>
    <property type="project" value="TreeGrafter"/>
</dbReference>